<proteinExistence type="predicted"/>
<sequence>MKRNNWSIKVLISFMVSVIIVLFVMAGNFIFMLFQSGDDGMRKCFFDTLFFQSNTKADGSVQMIFGLTGDYLPIVISVIVVFVFCLLFSVIYTRLQRYQNTLKKE</sequence>
<dbReference type="AlphaFoldDB" id="A0A4P6LV75"/>
<evidence type="ECO:0000313" key="3">
    <source>
        <dbReference type="Proteomes" id="UP000289794"/>
    </source>
</evidence>
<evidence type="ECO:0000256" key="1">
    <source>
        <dbReference type="SAM" id="Phobius"/>
    </source>
</evidence>
<keyword evidence="1" id="KW-0812">Transmembrane</keyword>
<feature type="transmembrane region" description="Helical" evidence="1">
    <location>
        <begin position="71"/>
        <end position="95"/>
    </location>
</feature>
<dbReference type="EMBL" id="CP035945">
    <property type="protein sequence ID" value="QBE95946.1"/>
    <property type="molecule type" value="Genomic_DNA"/>
</dbReference>
<keyword evidence="1" id="KW-0472">Membrane</keyword>
<dbReference type="Proteomes" id="UP000289794">
    <property type="component" value="Chromosome"/>
</dbReference>
<protein>
    <submittedName>
        <fullName evidence="2">Uncharacterized protein</fullName>
    </submittedName>
</protein>
<organism evidence="2 3">
    <name type="scientific">Blautia producta</name>
    <dbReference type="NCBI Taxonomy" id="33035"/>
    <lineage>
        <taxon>Bacteria</taxon>
        <taxon>Bacillati</taxon>
        <taxon>Bacillota</taxon>
        <taxon>Clostridia</taxon>
        <taxon>Lachnospirales</taxon>
        <taxon>Lachnospiraceae</taxon>
        <taxon>Blautia</taxon>
    </lineage>
</organism>
<accession>A0A4P6LV75</accession>
<dbReference type="KEGG" id="bpro:PMF13cell1_01472"/>
<gene>
    <name evidence="2" type="ORF">PMF13cell1_01472</name>
</gene>
<name>A0A4P6LV75_9FIRM</name>
<dbReference type="RefSeq" id="WP_130180318.1">
    <property type="nucleotide sequence ID" value="NZ_CP035945.1"/>
</dbReference>
<evidence type="ECO:0000313" key="2">
    <source>
        <dbReference type="EMBL" id="QBE95946.1"/>
    </source>
</evidence>
<feature type="transmembrane region" description="Helical" evidence="1">
    <location>
        <begin position="12"/>
        <end position="34"/>
    </location>
</feature>
<keyword evidence="1" id="KW-1133">Transmembrane helix</keyword>
<reference evidence="2 3" key="1">
    <citation type="submission" date="2019-01" db="EMBL/GenBank/DDBJ databases">
        <title>PMF-metabolizing Aryl O-demethylase.</title>
        <authorList>
            <person name="Kim M."/>
        </authorList>
    </citation>
    <scope>NUCLEOTIDE SEQUENCE [LARGE SCALE GENOMIC DNA]</scope>
    <source>
        <strain evidence="2 3">PMF1</strain>
    </source>
</reference>